<reference evidence="1 2" key="1">
    <citation type="submission" date="2013-07" db="EMBL/GenBank/DDBJ databases">
        <title>Draft genome sequence of Pseudoalteromonas luteoviolacea 2ta16.</title>
        <authorList>
            <person name="Allen E.E."/>
            <person name="Azam F."/>
            <person name="Podell S."/>
        </authorList>
    </citation>
    <scope>NUCLEOTIDE SEQUENCE [LARGE SCALE GENOMIC DNA]</scope>
    <source>
        <strain evidence="1 2">2ta16</strain>
    </source>
</reference>
<accession>V4JB94</accession>
<evidence type="ECO:0000313" key="1">
    <source>
        <dbReference type="EMBL" id="ESP92387.1"/>
    </source>
</evidence>
<dbReference type="AlphaFoldDB" id="V4JB94"/>
<name>V4JB94_PSEL2</name>
<proteinExistence type="predicted"/>
<comment type="caution">
    <text evidence="1">The sequence shown here is derived from an EMBL/GenBank/DDBJ whole genome shotgun (WGS) entry which is preliminary data.</text>
</comment>
<organism evidence="1 2">
    <name type="scientific">Pseudoalteromonas luteoviolacea (strain 2ta16)</name>
    <dbReference type="NCBI Taxonomy" id="1353533"/>
    <lineage>
        <taxon>Bacteria</taxon>
        <taxon>Pseudomonadati</taxon>
        <taxon>Pseudomonadota</taxon>
        <taxon>Gammaproteobacteria</taxon>
        <taxon>Alteromonadales</taxon>
        <taxon>Pseudoalteromonadaceae</taxon>
        <taxon>Pseudoalteromonas</taxon>
    </lineage>
</organism>
<evidence type="ECO:0008006" key="3">
    <source>
        <dbReference type="Google" id="ProtNLM"/>
    </source>
</evidence>
<sequence length="35" mass="3819">MDQKPGKIKLVHGEAPARQALAEVLTRKGYVVEGE</sequence>
<dbReference type="Proteomes" id="UP000017820">
    <property type="component" value="Unassembled WGS sequence"/>
</dbReference>
<dbReference type="EMBL" id="AUSV01000059">
    <property type="protein sequence ID" value="ESP92387.1"/>
    <property type="molecule type" value="Genomic_DNA"/>
</dbReference>
<protein>
    <recommendedName>
        <fullName evidence="3">Zn-dependent metallo-hydrolase RNA specificity domain-containing protein</fullName>
    </recommendedName>
</protein>
<gene>
    <name evidence="1" type="ORF">PL2TA16_04495</name>
</gene>
<evidence type="ECO:0000313" key="2">
    <source>
        <dbReference type="Proteomes" id="UP000017820"/>
    </source>
</evidence>